<gene>
    <name evidence="3" type="ORF">BCR32DRAFT_282219</name>
</gene>
<dbReference type="PROSITE" id="PS51192">
    <property type="entry name" value="HELICASE_ATP_BIND_1"/>
    <property type="match status" value="1"/>
</dbReference>
<dbReference type="InterPro" id="IPR001650">
    <property type="entry name" value="Helicase_C-like"/>
</dbReference>
<dbReference type="CDD" id="cd18785">
    <property type="entry name" value="SF2_C"/>
    <property type="match status" value="1"/>
</dbReference>
<organism evidence="3 4">
    <name type="scientific">Anaeromyces robustus</name>
    <dbReference type="NCBI Taxonomy" id="1754192"/>
    <lineage>
        <taxon>Eukaryota</taxon>
        <taxon>Fungi</taxon>
        <taxon>Fungi incertae sedis</taxon>
        <taxon>Chytridiomycota</taxon>
        <taxon>Chytridiomycota incertae sedis</taxon>
        <taxon>Neocallimastigomycetes</taxon>
        <taxon>Neocallimastigales</taxon>
        <taxon>Neocallimastigaceae</taxon>
        <taxon>Anaeromyces</taxon>
    </lineage>
</organism>
<keyword evidence="1" id="KW-0547">Nucleotide-binding</keyword>
<dbReference type="InterPro" id="IPR027417">
    <property type="entry name" value="P-loop_NTPase"/>
</dbReference>
<keyword evidence="4" id="KW-1185">Reference proteome</keyword>
<sequence>MGTVGKAIRFREFSEVYTNDRLIEENVHMKRYQILPIRYMSPENEIVRRFLIYHSSGTGKSFTALWIILNFINVYHKPSIILVKSKESIMEFTQRVKSWYSFTFKYSTPLPNINNYQQFIKKYIEFHTYLTFCKSINEDYGNKNDTNSSYSVYDERLIIVDEVHHFRNTLGNKIIYHQLLLLLNHINKGLIIFMSATPIFDNYNEMTNFIKLMKPNFKSDKVLTPEKLEEIMRGHLSYYGLSPSDTLLNFIGSSVPGIQHYKIVKVPMQGVQLANYQNLIQESITNICNIGIKYVKATLGVIRLNNDNSTHHKAMSKASSSKPLSKTSTDYILKNNQIIHSNPILQNVIRQQSTDIKNYCCKLYHCLEEINSSDGPDGPVFIYCNIIHDVGIYYFSALLCSMGYNYVYDTKSSMKYGHKVALNNWDLESNPHNDSLTYIENLESKPMQKQQNNNKRWNFTFITGDKRLCPNVMERLNIFNDSSNKDGSRIKVLLGSDILSESVDIMNVRQLHLLTPHWNYEKIHQIIGRVRRVGSHDSFPPDQRFVNIYLYMAYDGHVECSNSIAYSIDYVKYRICENKYKEALKYKKALQNASIEFLVNSTLKDTGQNNNINSNTMKLELNKTNITNEITPTTKNCNTNNFLIPIPNAIPQYSSIYLNKVLPKFLEEINKVLEAHFSLFDFISLEDLMEKMPIINSFLLPKLIEFIKNNNIVVAGGILSYSRGMLYRKNSKNYPLDDNLDFVETSISNNIPTVYSNEKIKNKNRKSLSTSTITEITDITTLNINVNKEEILTLEELLKNNRNKKFYKQITKYTYVEIFEILKYALQYNLVNIKKIFYPYWKEYDHSIYISYLSCIKNNSYLSNKKQTVDEFTSNIIYTDQQFNKWNILKNTAKLYIIALTMKNHYENERIKRINHRCKYVYILCNDFTIRYRDLNSQLNFCNQKNLKSDSVCTVNRGRNIFNIYKKMDLLEMMIYSICYDDMENILSPIPNYTKISVDDLKKINIDHNEENKYRLLINHILNIVTNSNIEEYCNKRPRQAFLLHQLLSSFSLLIKMDRMSIIEIWEEYLFKYNLIVIL</sequence>
<protein>
    <recommendedName>
        <fullName evidence="2">Helicase ATP-binding domain-containing protein</fullName>
    </recommendedName>
</protein>
<dbReference type="SUPFAM" id="SSF52540">
    <property type="entry name" value="P-loop containing nucleoside triphosphate hydrolases"/>
    <property type="match status" value="1"/>
</dbReference>
<dbReference type="GO" id="GO:0016787">
    <property type="term" value="F:hydrolase activity"/>
    <property type="evidence" value="ECO:0007669"/>
    <property type="project" value="InterPro"/>
</dbReference>
<dbReference type="InterPro" id="IPR006935">
    <property type="entry name" value="Helicase/UvrB_N"/>
</dbReference>
<evidence type="ECO:0000259" key="2">
    <source>
        <dbReference type="PROSITE" id="PS51192"/>
    </source>
</evidence>
<proteinExistence type="predicted"/>
<dbReference type="SMART" id="SM00487">
    <property type="entry name" value="DEXDc"/>
    <property type="match status" value="1"/>
</dbReference>
<comment type="caution">
    <text evidence="3">The sequence shown here is derived from an EMBL/GenBank/DDBJ whole genome shotgun (WGS) entry which is preliminary data.</text>
</comment>
<name>A0A1Y1WY97_9FUNG</name>
<dbReference type="Gene3D" id="3.40.50.300">
    <property type="entry name" value="P-loop containing nucleotide triphosphate hydrolases"/>
    <property type="match status" value="2"/>
</dbReference>
<dbReference type="GO" id="GO:0004386">
    <property type="term" value="F:helicase activity"/>
    <property type="evidence" value="ECO:0007669"/>
    <property type="project" value="UniProtKB-KW"/>
</dbReference>
<dbReference type="GO" id="GO:0003677">
    <property type="term" value="F:DNA binding"/>
    <property type="evidence" value="ECO:0007669"/>
    <property type="project" value="InterPro"/>
</dbReference>
<feature type="domain" description="Helicase ATP-binding" evidence="2">
    <location>
        <begin position="41"/>
        <end position="216"/>
    </location>
</feature>
<dbReference type="OrthoDB" id="551123at2759"/>
<reference evidence="3 4" key="1">
    <citation type="submission" date="2016-08" db="EMBL/GenBank/DDBJ databases">
        <title>A Parts List for Fungal Cellulosomes Revealed by Comparative Genomics.</title>
        <authorList>
            <consortium name="DOE Joint Genome Institute"/>
            <person name="Haitjema C.H."/>
            <person name="Gilmore S.P."/>
            <person name="Henske J.K."/>
            <person name="Solomon K.V."/>
            <person name="De Groot R."/>
            <person name="Kuo A."/>
            <person name="Mondo S.J."/>
            <person name="Salamov A.A."/>
            <person name="Labutti K."/>
            <person name="Zhao Z."/>
            <person name="Chiniquy J."/>
            <person name="Barry K."/>
            <person name="Brewer H.M."/>
            <person name="Purvine S.O."/>
            <person name="Wright A.T."/>
            <person name="Boxma B."/>
            <person name="Van Alen T."/>
            <person name="Hackstein J.H."/>
            <person name="Baker S.E."/>
            <person name="Grigoriev I.V."/>
            <person name="O'Malley M.A."/>
        </authorList>
    </citation>
    <scope>NUCLEOTIDE SEQUENCE [LARGE SCALE GENOMIC DNA]</scope>
    <source>
        <strain evidence="3 4">S4</strain>
    </source>
</reference>
<evidence type="ECO:0000313" key="4">
    <source>
        <dbReference type="Proteomes" id="UP000193944"/>
    </source>
</evidence>
<dbReference type="GO" id="GO:0005524">
    <property type="term" value="F:ATP binding"/>
    <property type="evidence" value="ECO:0007669"/>
    <property type="project" value="InterPro"/>
</dbReference>
<accession>A0A1Y1WY97</accession>
<evidence type="ECO:0000313" key="3">
    <source>
        <dbReference type="EMBL" id="ORX78473.1"/>
    </source>
</evidence>
<reference evidence="3 4" key="2">
    <citation type="submission" date="2016-08" db="EMBL/GenBank/DDBJ databases">
        <title>Pervasive Adenine N6-methylation of Active Genes in Fungi.</title>
        <authorList>
            <consortium name="DOE Joint Genome Institute"/>
            <person name="Mondo S.J."/>
            <person name="Dannebaum R.O."/>
            <person name="Kuo R.C."/>
            <person name="Labutti K."/>
            <person name="Haridas S."/>
            <person name="Kuo A."/>
            <person name="Salamov A."/>
            <person name="Ahrendt S.R."/>
            <person name="Lipzen A."/>
            <person name="Sullivan W."/>
            <person name="Andreopoulos W.B."/>
            <person name="Clum A."/>
            <person name="Lindquist E."/>
            <person name="Daum C."/>
            <person name="Ramamoorthy G.K."/>
            <person name="Gryganskyi A."/>
            <person name="Culley D."/>
            <person name="Magnuson J.K."/>
            <person name="James T.Y."/>
            <person name="O'Malley M.A."/>
            <person name="Stajich J.E."/>
            <person name="Spatafora J.W."/>
            <person name="Visel A."/>
            <person name="Grigoriev I.V."/>
        </authorList>
    </citation>
    <scope>NUCLEOTIDE SEQUENCE [LARGE SCALE GENOMIC DNA]</scope>
    <source>
        <strain evidence="3 4">S4</strain>
    </source>
</reference>
<keyword evidence="1" id="KW-0378">Hydrolase</keyword>
<dbReference type="Pfam" id="PF00271">
    <property type="entry name" value="Helicase_C"/>
    <property type="match status" value="1"/>
</dbReference>
<keyword evidence="1" id="KW-0347">Helicase</keyword>
<keyword evidence="1" id="KW-0067">ATP-binding</keyword>
<evidence type="ECO:0000256" key="1">
    <source>
        <dbReference type="ARBA" id="ARBA00022806"/>
    </source>
</evidence>
<dbReference type="EMBL" id="MCFG01000208">
    <property type="protein sequence ID" value="ORX78473.1"/>
    <property type="molecule type" value="Genomic_DNA"/>
</dbReference>
<dbReference type="SMART" id="SM00490">
    <property type="entry name" value="HELICc"/>
    <property type="match status" value="1"/>
</dbReference>
<dbReference type="Pfam" id="PF04851">
    <property type="entry name" value="ResIII"/>
    <property type="match status" value="1"/>
</dbReference>
<dbReference type="InterPro" id="IPR014001">
    <property type="entry name" value="Helicase_ATP-bd"/>
</dbReference>
<dbReference type="Proteomes" id="UP000193944">
    <property type="component" value="Unassembled WGS sequence"/>
</dbReference>
<dbReference type="AlphaFoldDB" id="A0A1Y1WY97"/>